<dbReference type="PANTHER" id="PTHR42776">
    <property type="entry name" value="SERINE PEPTIDASE S9 FAMILY MEMBER"/>
    <property type="match status" value="1"/>
</dbReference>
<evidence type="ECO:0000256" key="1">
    <source>
        <dbReference type="ARBA" id="ARBA00022801"/>
    </source>
</evidence>
<dbReference type="Gene3D" id="2.120.10.30">
    <property type="entry name" value="TolB, C-terminal domain"/>
    <property type="match status" value="1"/>
</dbReference>
<name>A0A976RR41_9LACO</name>
<dbReference type="GO" id="GO:0004252">
    <property type="term" value="F:serine-type endopeptidase activity"/>
    <property type="evidence" value="ECO:0007669"/>
    <property type="project" value="TreeGrafter"/>
</dbReference>
<protein>
    <submittedName>
        <fullName evidence="3">S9 family peptidase</fullName>
    </submittedName>
</protein>
<dbReference type="RefSeq" id="WP_260116052.1">
    <property type="nucleotide sequence ID" value="NZ_CP093361.1"/>
</dbReference>
<organism evidence="3 4">
    <name type="scientific">Nicoliella spurrieriana</name>
    <dbReference type="NCBI Taxonomy" id="2925830"/>
    <lineage>
        <taxon>Bacteria</taxon>
        <taxon>Bacillati</taxon>
        <taxon>Bacillota</taxon>
        <taxon>Bacilli</taxon>
        <taxon>Lactobacillales</taxon>
        <taxon>Lactobacillaceae</taxon>
        <taxon>Nicoliella</taxon>
    </lineage>
</organism>
<dbReference type="KEGG" id="lbe:MOO44_04785"/>
<feature type="domain" description="Peptidase S9 prolyl oligopeptidase catalytic" evidence="2">
    <location>
        <begin position="445"/>
        <end position="658"/>
    </location>
</feature>
<dbReference type="InterPro" id="IPR011042">
    <property type="entry name" value="6-blade_b-propeller_TolB-like"/>
</dbReference>
<reference evidence="3" key="1">
    <citation type="journal article" date="2022" name="Int. J. Syst. Evol. Microbiol.">
        <title>Apilactobacillus apisilvae sp. nov., Nicolia spurrieriana gen. nov. sp. nov., Bombilactobacillus folatiphilus sp. nov. and Bombilactobacillus thymidiniphilus sp. nov., four new lactic acid bacterial isolates from stingless bees Tetragonula carbonaria and Austroplebeia australis.</title>
        <authorList>
            <person name="Oliphant S.A."/>
            <person name="Watson-Haigh N.S."/>
            <person name="Sumby K.M."/>
            <person name="Gardner J."/>
            <person name="Groom S."/>
            <person name="Jiranek V."/>
        </authorList>
    </citation>
    <scope>NUCLEOTIDE SEQUENCE</scope>
    <source>
        <strain evidence="3">SGEP1_A5</strain>
    </source>
</reference>
<dbReference type="InterPro" id="IPR029058">
    <property type="entry name" value="AB_hydrolase_fold"/>
</dbReference>
<dbReference type="GO" id="GO:0006508">
    <property type="term" value="P:proteolysis"/>
    <property type="evidence" value="ECO:0007669"/>
    <property type="project" value="InterPro"/>
</dbReference>
<accession>A0A976RR41</accession>
<keyword evidence="4" id="KW-1185">Reference proteome</keyword>
<dbReference type="SUPFAM" id="SSF53474">
    <property type="entry name" value="alpha/beta-Hydrolases"/>
    <property type="match status" value="1"/>
</dbReference>
<evidence type="ECO:0000313" key="4">
    <source>
        <dbReference type="Proteomes" id="UP000831181"/>
    </source>
</evidence>
<dbReference type="InterPro" id="IPR001375">
    <property type="entry name" value="Peptidase_S9_cat"/>
</dbReference>
<dbReference type="Proteomes" id="UP000831181">
    <property type="component" value="Chromosome"/>
</dbReference>
<keyword evidence="1" id="KW-0378">Hydrolase</keyword>
<evidence type="ECO:0000313" key="3">
    <source>
        <dbReference type="EMBL" id="UQS86244.1"/>
    </source>
</evidence>
<dbReference type="EMBL" id="CP093361">
    <property type="protein sequence ID" value="UQS86244.1"/>
    <property type="molecule type" value="Genomic_DNA"/>
</dbReference>
<dbReference type="PANTHER" id="PTHR42776:SF27">
    <property type="entry name" value="DIPEPTIDYL PEPTIDASE FAMILY MEMBER 6"/>
    <property type="match status" value="1"/>
</dbReference>
<evidence type="ECO:0000259" key="2">
    <source>
        <dbReference type="Pfam" id="PF00326"/>
    </source>
</evidence>
<dbReference type="Pfam" id="PF00326">
    <property type="entry name" value="Peptidase_S9"/>
    <property type="match status" value="1"/>
</dbReference>
<dbReference type="Gene3D" id="3.40.50.1820">
    <property type="entry name" value="alpha/beta hydrolase"/>
    <property type="match status" value="1"/>
</dbReference>
<dbReference type="AlphaFoldDB" id="A0A976RR41"/>
<gene>
    <name evidence="3" type="ORF">MOO44_04785</name>
</gene>
<sequence length="664" mass="75036">MKPGVANHDLFQLKSITQPTVIGNRYFFVENRIDEASNQYRSAIVSVDEDQNKSVWADDGINVDPIVCGNQLFYLHQDADKHFQIMAMPLTGGTAKQITHGDNIQQIKKSNDEQTLVLKLAKSRVKAKYATTDFPVPRHVTKIFNRLDGTGWLPNDLSYQLVYFDVHTHETITLMDTKDDFDIKTISADNTKIVYTKANHPELKTDFDPTQGVYLYDVDTKQETYITASVDGGIFSDAQFAPDGKHLALTGNTNEHPNCTVNNFWLYSFADAKLTNVTQPDDQYDCGSELNLVADFVQQRRAKAIQWFDNDHYVVHAYHHGRSVLLTGTAGNYHVLYDEPVEIYDFSVIDDHQIVMSVSNPQLPSELRVLTINGEQVDATTIFNPNASYERDHEYAKVDHFTYEAADQTVQLDGWTVHANHLAAGQKSPVILYIHGGPHAAYGETFFHEFQTLANHGYAVVFVNPRGSTTYGQAFQSDVIGHYGEHDFSDVLTGLDHALNRYADLDATKLFVAGGSYGGFLSSWILGHSDRFTAASVQRPVTDWQALYGTSDIGFWFNRTELGLDLFEDPDAPKVYWDKSPLKYAHNIKTPVRIQHGEYDMRCPTNQSEALFTAVKQTGTDCDYIRYPQSFHGFSRNGLPNLRIQRIADLLEWFNRYKNDAANA</sequence>
<dbReference type="SUPFAM" id="SSF69322">
    <property type="entry name" value="Tricorn protease domain 2"/>
    <property type="match status" value="1"/>
</dbReference>
<proteinExistence type="predicted"/>